<keyword evidence="2" id="KW-0812">Transmembrane</keyword>
<feature type="transmembrane region" description="Helical" evidence="2">
    <location>
        <begin position="667"/>
        <end position="689"/>
    </location>
</feature>
<keyword evidence="2" id="KW-0472">Membrane</keyword>
<sequence>MTVAPDFALSLSFDGLRLLQRADTGWLLVGEAALDSPDMRAALARLRARARALAGGPFQTKLLIPNEQIRYLALDGLEAGEAEVLKALDGATPYPVADLVYDYTKGGGRTYIAAVARETLREAEAFAAEHGMSPVSFAAVPAPFTFVGEVVFGPASAAGDVTVERDSDPVRVVGVAHLPDEAEAVAAQPAQAAAAVAAPAPVLEMAGVDAGPVMQAAPPADPPGERPGFGEARHGWTGPAADSPSPTAPAPRPAMPVPPPTPPSFFARSRDEAPEEEPQHEPEQNVADEPEERIDEPEDMTAPAEEPQPVEEPVAAAPEEPEQKTAAEPEQTAAPADEPQPADAPADEVPMFTSRHRAVPEPEPETDPAPEAAPEEPVLSFRSRATRATRNDDIPPPPPSRPPLTARDDIPPPPPPRAPHRVLLSEGAPSEPDAPTASDAPMSFQERMRARLAARDDAPAAPPPGTAEAAPLTFRDRMMERFGGKADAPDAGDGAPRPRFELPPEGTPPDPPRGFIERLRARAEPPPPPAAKLGFTAARPAAARPAAAGPVAGAALGAAYAAPDGPAIPVTGRAEGAVDETHAPGLGLPDRPAPIPEPAPEAPPAKPKRGRKSGKAKAAPPLAPPPGDAARPAERNAATADDERAQMTIFGARRLEEERRIGGKPRFLGVILTALLLLFLAVVGALAAANSDSIARWFGDLAGTRTATATAPAEPEPEPASASALSADIAAPAPQPEPLVPPEADGGLAWTEDNSLPEEDLTNNAEAGDAPAAPVAEAVEPAPEIAMLAPEAPVAEAEDTDSAAPEGSLLEPVATAPPPVQQPIGRVLSPAEAQRIYAATGVWQRAPRIPVTPRTEVLEELPVSAPVGYDFTATPATLDSPGASAGDVRIPTPADPPPPGSAFERDEDGFILATEDGTLTPDGIVVFAGAPEREPPIRPGTEPPPVTPVSLAAEGTQVTEVNGTVVLSGEVPLSPPERPAEALAARFGPFPGADVAEVVAEVEVAPVEAEPQPQVALLDDAPIDPPLRPEDIAPVTEPAAAPPVAVAYTTTPGLLPPLRPATLAPGVVQEAPVAAVAPEPASVAYVPAIGLTPPTRPAELAPEEAALAPAPTVAPETSDVAYLPAVGIAPPTRPAALAPDTVAAVTPEPETPAVDAAVPPVAYLATISLRPPTRPGEVERVAAAAEPSAEPATGVSYLEQRAANPPSRPTGLAPEAAVEETATDAAPTTLPSELLFLDSISFRPQLRPAAMTITAAASPADPVEVVRPGGVSLASLRPQLRPGTDVNVAVAAALAADPALAGPRPNLRPEDIAPTDEEAAEELDDSAEAVAAALAEATEPPAETGNDTAAALAAAAAALQQSVPREALASATRQAVGRSLRPDPRPRNMARIVQNAQRASARATAAAAPAAAPVTPRAVAPSGPTTGSVAAAATFENAINLRRINLIGVYGRIDDRRALVRLANGRYVKVSVGDRLDGGRVSAIGDSYVDFTQRGRAVRIAMPNG</sequence>
<evidence type="ECO:0000256" key="2">
    <source>
        <dbReference type="SAM" id="Phobius"/>
    </source>
</evidence>
<feature type="compositionally biased region" description="Basic and acidic residues" evidence="1">
    <location>
        <begin position="268"/>
        <end position="283"/>
    </location>
</feature>
<organism evidence="3 4">
    <name type="scientific">Oceanicola granulosus (strain ATCC BAA-861 / DSM 15982 / KCTC 12143 / HTCC2516)</name>
    <dbReference type="NCBI Taxonomy" id="314256"/>
    <lineage>
        <taxon>Bacteria</taxon>
        <taxon>Pseudomonadati</taxon>
        <taxon>Pseudomonadota</taxon>
        <taxon>Alphaproteobacteria</taxon>
        <taxon>Rhodobacterales</taxon>
        <taxon>Roseobacteraceae</taxon>
        <taxon>Oceanicola</taxon>
    </lineage>
</organism>
<evidence type="ECO:0000313" key="4">
    <source>
        <dbReference type="Proteomes" id="UP000003635"/>
    </source>
</evidence>
<reference evidence="3 4" key="1">
    <citation type="journal article" date="2010" name="J. Bacteriol.">
        <title>Genome sequences of Oceanicola granulosus HTCC2516(T) and Oceanicola batsensis HTCC2597(TDelta).</title>
        <authorList>
            <person name="Thrash J.C."/>
            <person name="Cho J.C."/>
            <person name="Vergin K.L."/>
            <person name="Giovannoni S.J."/>
        </authorList>
    </citation>
    <scope>NUCLEOTIDE SEQUENCE [LARGE SCALE GENOMIC DNA]</scope>
    <source>
        <strain evidence="4">ATCC BAA-861 / DSM 15982 / KCTC 12143 / HTCC2516</strain>
    </source>
</reference>
<feature type="region of interest" description="Disordered" evidence="1">
    <location>
        <begin position="1366"/>
        <end position="1387"/>
    </location>
</feature>
<dbReference type="eggNOG" id="ENOG502Z7MY">
    <property type="taxonomic scope" value="Bacteria"/>
</dbReference>
<feature type="region of interest" description="Disordered" evidence="1">
    <location>
        <begin position="580"/>
        <end position="642"/>
    </location>
</feature>
<feature type="compositionally biased region" description="Acidic residues" evidence="1">
    <location>
        <begin position="1313"/>
        <end position="1325"/>
    </location>
</feature>
<proteinExistence type="predicted"/>
<evidence type="ECO:0000256" key="1">
    <source>
        <dbReference type="SAM" id="MobiDB-lite"/>
    </source>
</evidence>
<feature type="region of interest" description="Disordered" evidence="1">
    <location>
        <begin position="213"/>
        <end position="534"/>
    </location>
</feature>
<comment type="caution">
    <text evidence="3">The sequence shown here is derived from an EMBL/GenBank/DDBJ whole genome shotgun (WGS) entry which is preliminary data.</text>
</comment>
<dbReference type="HOGENOM" id="CLU_248463_0_0_5"/>
<protein>
    <recommendedName>
        <fullName evidence="5">Translation initiation factor 2</fullName>
    </recommendedName>
</protein>
<feature type="region of interest" description="Disordered" evidence="1">
    <location>
        <begin position="1300"/>
        <end position="1325"/>
    </location>
</feature>
<keyword evidence="4" id="KW-1185">Reference proteome</keyword>
<name>Q2CBW6_OCEGH</name>
<feature type="compositionally biased region" description="Pro residues" evidence="1">
    <location>
        <begin position="591"/>
        <end position="605"/>
    </location>
</feature>
<dbReference type="OrthoDB" id="7870459at2"/>
<evidence type="ECO:0008006" key="5">
    <source>
        <dbReference type="Google" id="ProtNLM"/>
    </source>
</evidence>
<feature type="compositionally biased region" description="Acidic residues" evidence="1">
    <location>
        <begin position="286"/>
        <end position="299"/>
    </location>
</feature>
<dbReference type="EMBL" id="AAOT01000035">
    <property type="protein sequence ID" value="EAR50154.1"/>
    <property type="molecule type" value="Genomic_DNA"/>
</dbReference>
<feature type="region of interest" description="Disordered" evidence="1">
    <location>
        <begin position="732"/>
        <end position="772"/>
    </location>
</feature>
<feature type="compositionally biased region" description="Low complexity" evidence="1">
    <location>
        <begin position="302"/>
        <end position="318"/>
    </location>
</feature>
<dbReference type="STRING" id="314256.OG2516_15739"/>
<gene>
    <name evidence="3" type="ORF">OG2516_15739</name>
</gene>
<dbReference type="Proteomes" id="UP000003635">
    <property type="component" value="Unassembled WGS sequence"/>
</dbReference>
<feature type="compositionally biased region" description="Basic and acidic residues" evidence="1">
    <location>
        <begin position="446"/>
        <end position="458"/>
    </location>
</feature>
<feature type="compositionally biased region" description="Basic and acidic residues" evidence="1">
    <location>
        <begin position="474"/>
        <end position="488"/>
    </location>
</feature>
<feature type="compositionally biased region" description="Basic residues" evidence="1">
    <location>
        <begin position="606"/>
        <end position="615"/>
    </location>
</feature>
<feature type="compositionally biased region" description="Low complexity" evidence="1">
    <location>
        <begin position="328"/>
        <end position="348"/>
    </location>
</feature>
<accession>Q2CBW6</accession>
<feature type="compositionally biased region" description="Pro residues" evidence="1">
    <location>
        <begin position="246"/>
        <end position="263"/>
    </location>
</feature>
<keyword evidence="2" id="KW-1133">Transmembrane helix</keyword>
<evidence type="ECO:0000313" key="3">
    <source>
        <dbReference type="EMBL" id="EAR50154.1"/>
    </source>
</evidence>
<feature type="region of interest" description="Disordered" evidence="1">
    <location>
        <begin position="1201"/>
        <end position="1226"/>
    </location>
</feature>